<dbReference type="EMBL" id="GL379813">
    <property type="protein sequence ID" value="EGT44448.1"/>
    <property type="molecule type" value="Genomic_DNA"/>
</dbReference>
<reference evidence="4" key="1">
    <citation type="submission" date="2011-07" db="EMBL/GenBank/DDBJ databases">
        <authorList>
            <consortium name="Caenorhabditis brenneri Sequencing and Analysis Consortium"/>
            <person name="Wilson R.K."/>
        </authorList>
    </citation>
    <scope>NUCLEOTIDE SEQUENCE [LARGE SCALE GENOMIC DNA]</scope>
    <source>
        <strain evidence="4">PB2801</strain>
    </source>
</reference>
<accession>G0MUX2</accession>
<dbReference type="HOGENOM" id="CLU_652532_0_0_1"/>
<organism evidence="4">
    <name type="scientific">Caenorhabditis brenneri</name>
    <name type="common">Nematode worm</name>
    <dbReference type="NCBI Taxonomy" id="135651"/>
    <lineage>
        <taxon>Eukaryota</taxon>
        <taxon>Metazoa</taxon>
        <taxon>Ecdysozoa</taxon>
        <taxon>Nematoda</taxon>
        <taxon>Chromadorea</taxon>
        <taxon>Rhabditida</taxon>
        <taxon>Rhabditina</taxon>
        <taxon>Rhabditomorpha</taxon>
        <taxon>Rhabditoidea</taxon>
        <taxon>Rhabditidae</taxon>
        <taxon>Peloderinae</taxon>
        <taxon>Caenorhabditis</taxon>
    </lineage>
</organism>
<dbReference type="InterPro" id="IPR000210">
    <property type="entry name" value="BTB/POZ_dom"/>
</dbReference>
<evidence type="ECO:0000256" key="1">
    <source>
        <dbReference type="SAM" id="MobiDB-lite"/>
    </source>
</evidence>
<protein>
    <recommendedName>
        <fullName evidence="2">BTB domain-containing protein</fullName>
    </recommendedName>
</protein>
<dbReference type="InParanoid" id="G0MUX2"/>
<evidence type="ECO:0000313" key="4">
    <source>
        <dbReference type="Proteomes" id="UP000008068"/>
    </source>
</evidence>
<dbReference type="Proteomes" id="UP000008068">
    <property type="component" value="Unassembled WGS sequence"/>
</dbReference>
<feature type="compositionally biased region" description="Low complexity" evidence="1">
    <location>
        <begin position="398"/>
        <end position="421"/>
    </location>
</feature>
<feature type="region of interest" description="Disordered" evidence="1">
    <location>
        <begin position="391"/>
        <end position="421"/>
    </location>
</feature>
<evidence type="ECO:0000313" key="3">
    <source>
        <dbReference type="EMBL" id="EGT44448.1"/>
    </source>
</evidence>
<dbReference type="STRING" id="135651.G0MUX2"/>
<dbReference type="InterPro" id="IPR011333">
    <property type="entry name" value="SKP1/BTB/POZ_sf"/>
</dbReference>
<dbReference type="CDD" id="cd01165">
    <property type="entry name" value="BTB_POZ"/>
    <property type="match status" value="1"/>
</dbReference>
<dbReference type="PANTHER" id="PTHR22743:SF165">
    <property type="entry name" value="BTB AND MATH DOMAIN CONTAINING-RELATED"/>
    <property type="match status" value="1"/>
</dbReference>
<dbReference type="InterPro" id="IPR052664">
    <property type="entry name" value="BTB-MATH_domain_protein"/>
</dbReference>
<dbReference type="eggNOG" id="ENOG502TEZ4">
    <property type="taxonomic scope" value="Eukaryota"/>
</dbReference>
<dbReference type="Pfam" id="PF00651">
    <property type="entry name" value="BTB"/>
    <property type="match status" value="2"/>
</dbReference>
<dbReference type="OrthoDB" id="5911346at2759"/>
<proteinExistence type="predicted"/>
<dbReference type="PANTHER" id="PTHR22743">
    <property type="entry name" value="MEPRIN/TRAF-LIKE MATH FAMILY-C.ELEGANS"/>
    <property type="match status" value="1"/>
</dbReference>
<sequence>MSAVNSTILINFQDPDPNLHDIVLVVEGIKFYCSKKTLAKHSPILYTKFFMDPRTKNKAEMTLTAPGSAAAFNAFLNTINGVKALDDKNVKEVLKLAVQWKAKVAIDEGIAYLRSCYSHSTREKFRIAKELGLEEYKKEVISEVKTSVELKTLLPAKLTDLDHPTIALLLEKSMELHSDYLSSILSEMSVTAGPAPKRHCLDLVSAWKVEHPIRFDDPDPNTHDVVIKVDGRKFYCVKMTLAKHSAHFYDLFFKDPNHTGKKEFTIKGSIDPDEFDALLMVLHGVNTLDDDVVSGVLRMSKKWGCGVGIQQCVEFLKKSSELPIQEKFDLAVQFELEDFKKELVSKIMSPDVLKTLLPSNLVSLDHMTMTLILERSMELHELCKQNHRARTPYSPMWSPTSPVTSSGSSTYSPRSPAYSPT</sequence>
<feature type="domain" description="BTB" evidence="2">
    <location>
        <begin position="20"/>
        <end position="79"/>
    </location>
</feature>
<dbReference type="AlphaFoldDB" id="G0MUX2"/>
<dbReference type="SUPFAM" id="SSF54695">
    <property type="entry name" value="POZ domain"/>
    <property type="match status" value="2"/>
</dbReference>
<dbReference type="Gene3D" id="3.30.710.10">
    <property type="entry name" value="Potassium Channel Kv1.1, Chain A"/>
    <property type="match status" value="2"/>
</dbReference>
<keyword evidence="4" id="KW-1185">Reference proteome</keyword>
<dbReference type="PROSITE" id="PS50097">
    <property type="entry name" value="BTB"/>
    <property type="match status" value="2"/>
</dbReference>
<gene>
    <name evidence="3" type="ORF">CAEBREN_21128</name>
</gene>
<feature type="domain" description="BTB" evidence="2">
    <location>
        <begin position="223"/>
        <end position="283"/>
    </location>
</feature>
<evidence type="ECO:0000259" key="2">
    <source>
        <dbReference type="PROSITE" id="PS50097"/>
    </source>
</evidence>
<name>G0MUX2_CAEBE</name>
<dbReference type="SMART" id="SM00225">
    <property type="entry name" value="BTB"/>
    <property type="match status" value="2"/>
</dbReference>
<dbReference type="OMA" id="ISQMWFA"/>